<evidence type="ECO:0000256" key="1">
    <source>
        <dbReference type="ARBA" id="ARBA00007447"/>
    </source>
</evidence>
<evidence type="ECO:0000256" key="5">
    <source>
        <dbReference type="RuleBase" id="RU000454"/>
    </source>
</evidence>
<dbReference type="InterPro" id="IPR001969">
    <property type="entry name" value="Aspartic_peptidase_AS"/>
</dbReference>
<dbReference type="SUPFAM" id="SSF50630">
    <property type="entry name" value="Acid proteases"/>
    <property type="match status" value="1"/>
</dbReference>
<keyword evidence="5" id="KW-0645">Protease</keyword>
<dbReference type="OrthoDB" id="2747330at2759"/>
<dbReference type="InterPro" id="IPR033121">
    <property type="entry name" value="PEPTIDASE_A1"/>
</dbReference>
<evidence type="ECO:0000259" key="7">
    <source>
        <dbReference type="PROSITE" id="PS51767"/>
    </source>
</evidence>
<proteinExistence type="inferred from homology"/>
<gene>
    <name evidence="8" type="ORF">ACJ72_03163</name>
</gene>
<dbReference type="InterPro" id="IPR021109">
    <property type="entry name" value="Peptidase_aspartic_dom_sf"/>
</dbReference>
<name>A0A1B7P0D3_9EURO</name>
<dbReference type="PROSITE" id="PS51767">
    <property type="entry name" value="PEPTIDASE_A1"/>
    <property type="match status" value="1"/>
</dbReference>
<evidence type="ECO:0000256" key="6">
    <source>
        <dbReference type="SAM" id="SignalP"/>
    </source>
</evidence>
<protein>
    <recommendedName>
        <fullName evidence="7">Peptidase A1 domain-containing protein</fullName>
    </recommendedName>
</protein>
<feature type="active site" evidence="4">
    <location>
        <position position="259"/>
    </location>
</feature>
<sequence length="371" mass="41647">MASYMLVAAVITAIFFSIIGSAVPTEQQPIPGRFTLETRVSNTTIIRKRYVSRLRADPHSTYHLVHITVAGQIYKVLPDTGSSDFWIPSDKLPPGQRGSHPVYRTRNQSKIHGYTFSVEYADGNMAEGSMYAETVVIGGLTIRSMPFGAAEFMSLTLSWGFEDGILGLAFRRISSIKPPGRIPTFWECIRGKLDRPLFAVALGLYRTGTIDFGFIDHSKYVGQITSVPVYAREGHWMVIFDGIEVNHARKMSRFTVVIDTGSEMIHLRRDIVEAYYSQVPNAREHPNDKYWYFPCEDELPDLTLFVETHRVVIPGKYLNFGRIKGSLMLCSGIVQEAEGGEYAVLGLPFLGVQYVIFEPEIPRMGFAQLAV</sequence>
<evidence type="ECO:0000256" key="4">
    <source>
        <dbReference type="PIRSR" id="PIRSR601461-1"/>
    </source>
</evidence>
<organism evidence="8 9">
    <name type="scientific">Emergomyces africanus</name>
    <dbReference type="NCBI Taxonomy" id="1955775"/>
    <lineage>
        <taxon>Eukaryota</taxon>
        <taxon>Fungi</taxon>
        <taxon>Dikarya</taxon>
        <taxon>Ascomycota</taxon>
        <taxon>Pezizomycotina</taxon>
        <taxon>Eurotiomycetes</taxon>
        <taxon>Eurotiomycetidae</taxon>
        <taxon>Onygenales</taxon>
        <taxon>Ajellomycetaceae</taxon>
        <taxon>Emergomyces</taxon>
    </lineage>
</organism>
<evidence type="ECO:0000256" key="3">
    <source>
        <dbReference type="ARBA" id="ARBA00022801"/>
    </source>
</evidence>
<keyword evidence="6" id="KW-0732">Signal</keyword>
<dbReference type="STRING" id="1658172.A0A1B7P0D3"/>
<feature type="chain" id="PRO_5008598346" description="Peptidase A1 domain-containing protein" evidence="6">
    <location>
        <begin position="23"/>
        <end position="371"/>
    </location>
</feature>
<keyword evidence="2 5" id="KW-0064">Aspartyl protease</keyword>
<dbReference type="PANTHER" id="PTHR47966:SF2">
    <property type="entry name" value="ASPERGILLOPEPSIN-1-RELATED"/>
    <property type="match status" value="1"/>
</dbReference>
<feature type="active site" evidence="4">
    <location>
        <position position="79"/>
    </location>
</feature>
<dbReference type="GO" id="GO:0006508">
    <property type="term" value="P:proteolysis"/>
    <property type="evidence" value="ECO:0007669"/>
    <property type="project" value="UniProtKB-KW"/>
</dbReference>
<dbReference type="GO" id="GO:0004190">
    <property type="term" value="F:aspartic-type endopeptidase activity"/>
    <property type="evidence" value="ECO:0007669"/>
    <property type="project" value="UniProtKB-KW"/>
</dbReference>
<dbReference type="Pfam" id="PF00026">
    <property type="entry name" value="Asp"/>
    <property type="match status" value="1"/>
</dbReference>
<dbReference type="AlphaFoldDB" id="A0A1B7P0D3"/>
<feature type="signal peptide" evidence="6">
    <location>
        <begin position="1"/>
        <end position="22"/>
    </location>
</feature>
<dbReference type="Proteomes" id="UP000091918">
    <property type="component" value="Unassembled WGS sequence"/>
</dbReference>
<dbReference type="PROSITE" id="PS00141">
    <property type="entry name" value="ASP_PROTEASE"/>
    <property type="match status" value="1"/>
</dbReference>
<keyword evidence="3 5" id="KW-0378">Hydrolase</keyword>
<accession>A0A1B7P0D3</accession>
<feature type="domain" description="Peptidase A1" evidence="7">
    <location>
        <begin position="63"/>
        <end position="367"/>
    </location>
</feature>
<dbReference type="PRINTS" id="PR00792">
    <property type="entry name" value="PEPSIN"/>
</dbReference>
<evidence type="ECO:0000313" key="8">
    <source>
        <dbReference type="EMBL" id="OAX82480.1"/>
    </source>
</evidence>
<evidence type="ECO:0000313" key="9">
    <source>
        <dbReference type="Proteomes" id="UP000091918"/>
    </source>
</evidence>
<comment type="caution">
    <text evidence="8">The sequence shown here is derived from an EMBL/GenBank/DDBJ whole genome shotgun (WGS) entry which is preliminary data.</text>
</comment>
<keyword evidence="9" id="KW-1185">Reference proteome</keyword>
<dbReference type="PANTHER" id="PTHR47966">
    <property type="entry name" value="BETA-SITE APP-CLEAVING ENZYME, ISOFORM A-RELATED"/>
    <property type="match status" value="1"/>
</dbReference>
<reference evidence="8 9" key="1">
    <citation type="submission" date="2015-07" db="EMBL/GenBank/DDBJ databases">
        <title>Emmonsia species relationships and genome sequence.</title>
        <authorList>
            <person name="Cuomo C.A."/>
            <person name="Schwartz I.S."/>
            <person name="Kenyon C."/>
            <person name="de Hoog G.S."/>
            <person name="Govender N.P."/>
            <person name="Botha A."/>
            <person name="Moreno L."/>
            <person name="de Vries M."/>
            <person name="Munoz J.F."/>
            <person name="Stielow J.B."/>
        </authorList>
    </citation>
    <scope>NUCLEOTIDE SEQUENCE [LARGE SCALE GENOMIC DNA]</scope>
    <source>
        <strain evidence="8 9">CBS 136260</strain>
    </source>
</reference>
<evidence type="ECO:0000256" key="2">
    <source>
        <dbReference type="ARBA" id="ARBA00022750"/>
    </source>
</evidence>
<dbReference type="Gene3D" id="2.40.70.10">
    <property type="entry name" value="Acid Proteases"/>
    <property type="match status" value="2"/>
</dbReference>
<dbReference type="InterPro" id="IPR001461">
    <property type="entry name" value="Aspartic_peptidase_A1"/>
</dbReference>
<dbReference type="EMBL" id="LGUA01000299">
    <property type="protein sequence ID" value="OAX82480.1"/>
    <property type="molecule type" value="Genomic_DNA"/>
</dbReference>
<comment type="similarity">
    <text evidence="1 5">Belongs to the peptidase A1 family.</text>
</comment>